<dbReference type="EMBL" id="AP028127">
    <property type="protein sequence ID" value="BEH90362.1"/>
    <property type="molecule type" value="Genomic_DNA"/>
</dbReference>
<keyword evidence="5" id="KW-1185">Reference proteome</keyword>
<organism evidence="4 5">
    <name type="scientific">Turicibacter faecis</name>
    <dbReference type="NCBI Taxonomy" id="2963365"/>
    <lineage>
        <taxon>Bacteria</taxon>
        <taxon>Bacillati</taxon>
        <taxon>Bacillota</taxon>
        <taxon>Erysipelotrichia</taxon>
        <taxon>Erysipelotrichales</taxon>
        <taxon>Turicibacteraceae</taxon>
        <taxon>Turicibacter</taxon>
    </lineage>
</organism>
<feature type="transmembrane region" description="Helical" evidence="2">
    <location>
        <begin position="12"/>
        <end position="29"/>
    </location>
</feature>
<feature type="domain" description="Restriction endonuclease type IV Mrr" evidence="3">
    <location>
        <begin position="101"/>
        <end position="205"/>
    </location>
</feature>
<evidence type="ECO:0000313" key="4">
    <source>
        <dbReference type="EMBL" id="BEH90362.1"/>
    </source>
</evidence>
<dbReference type="InterPro" id="IPR007560">
    <property type="entry name" value="Restrct_endonuc_IV_Mrr"/>
</dbReference>
<name>A0ABM8IGI8_9FIRM</name>
<feature type="coiled-coil region" evidence="1">
    <location>
        <begin position="63"/>
        <end position="90"/>
    </location>
</feature>
<accession>A0ABM8IGI8</accession>
<keyword evidence="2" id="KW-0472">Membrane</keyword>
<reference evidence="4" key="1">
    <citation type="journal article" date="2024" name="Int. J. Syst. Evol. Microbiol.">
        <title>Turicibacter faecis sp. nov., isolated from faeces of heart failure mouse model.</title>
        <authorList>
            <person name="Imamura Y."/>
            <person name="Motooka D."/>
            <person name="Nakajima Y."/>
            <person name="Ito S."/>
            <person name="Kitakaze M."/>
            <person name="Iida T."/>
            <person name="Nakamura S."/>
        </authorList>
    </citation>
    <scope>NUCLEOTIDE SEQUENCE</scope>
    <source>
        <strain evidence="4">TC023</strain>
    </source>
</reference>
<proteinExistence type="predicted"/>
<gene>
    <name evidence="4" type="ORF">T23_04640</name>
</gene>
<keyword evidence="1" id="KW-0175">Coiled coil</keyword>
<dbReference type="RefSeq" id="WP_338617843.1">
    <property type="nucleotide sequence ID" value="NZ_AP028127.1"/>
</dbReference>
<feature type="transmembrane region" description="Helical" evidence="2">
    <location>
        <begin position="45"/>
        <end position="63"/>
    </location>
</feature>
<evidence type="ECO:0000313" key="5">
    <source>
        <dbReference type="Proteomes" id="UP001432099"/>
    </source>
</evidence>
<sequence length="222" mass="26219">MNDLNEGKVLKLMSYIMLGLFAWVTYFNFQEVFIRMVELFESLPMWWYLLVLVLFAVSVVWSISRGEEEIHQIEEEMNQAKQSLVRSERCLRLLQYEVKDIPAFQFSFYCADLLRMLDYQEVRVKNYKFIRAINEVGEKVYIECLVKEAGESVNKDDLSPLLHTMKRDDVFRGLIMTIAPLSPEVRELAKKYHILCLDDQAIQEIISFVTREGAEMLEMDFI</sequence>
<evidence type="ECO:0000256" key="1">
    <source>
        <dbReference type="SAM" id="Coils"/>
    </source>
</evidence>
<evidence type="ECO:0000256" key="2">
    <source>
        <dbReference type="SAM" id="Phobius"/>
    </source>
</evidence>
<keyword evidence="2" id="KW-1133">Transmembrane helix</keyword>
<evidence type="ECO:0000259" key="3">
    <source>
        <dbReference type="Pfam" id="PF04471"/>
    </source>
</evidence>
<keyword evidence="2" id="KW-0812">Transmembrane</keyword>
<protein>
    <recommendedName>
        <fullName evidence="3">Restriction endonuclease type IV Mrr domain-containing protein</fullName>
    </recommendedName>
</protein>
<dbReference type="Pfam" id="PF04471">
    <property type="entry name" value="Mrr_cat"/>
    <property type="match status" value="1"/>
</dbReference>
<dbReference type="Proteomes" id="UP001432099">
    <property type="component" value="Chromosome"/>
</dbReference>